<dbReference type="GO" id="GO:0036297">
    <property type="term" value="P:interstrand cross-link repair"/>
    <property type="evidence" value="ECO:0007669"/>
    <property type="project" value="TreeGrafter"/>
</dbReference>
<dbReference type="GO" id="GO:0006303">
    <property type="term" value="P:double-strand break repair via nonhomologous end joining"/>
    <property type="evidence" value="ECO:0007669"/>
    <property type="project" value="TreeGrafter"/>
</dbReference>
<dbReference type="EMBL" id="QEAP01000010">
    <property type="protein sequence ID" value="TPX78033.1"/>
    <property type="molecule type" value="Genomic_DNA"/>
</dbReference>
<dbReference type="STRING" id="246404.A0A507FP43"/>
<keyword evidence="6" id="KW-0378">Hydrolase</keyword>
<evidence type="ECO:0000256" key="3">
    <source>
        <dbReference type="ARBA" id="ARBA00022722"/>
    </source>
</evidence>
<evidence type="ECO:0000256" key="4">
    <source>
        <dbReference type="ARBA" id="ARBA00022759"/>
    </source>
</evidence>
<evidence type="ECO:0000256" key="8">
    <source>
        <dbReference type="ARBA" id="ARBA00023172"/>
    </source>
</evidence>
<name>A0A507FP43_9FUNG</name>
<dbReference type="AlphaFoldDB" id="A0A507FP43"/>
<feature type="compositionally biased region" description="Low complexity" evidence="13">
    <location>
        <begin position="853"/>
        <end position="862"/>
    </location>
</feature>
<protein>
    <recommendedName>
        <fullName evidence="11">Protein artemis</fullName>
    </recommendedName>
    <alternativeName>
        <fullName evidence="12">DNA cross-link repair 1C protein</fullName>
    </alternativeName>
</protein>
<keyword evidence="7" id="KW-0269">Exonuclease</keyword>
<dbReference type="Gene3D" id="3.60.15.10">
    <property type="entry name" value="Ribonuclease Z/Hydroxyacylglutathione hydrolase-like"/>
    <property type="match status" value="1"/>
</dbReference>
<comment type="similarity">
    <text evidence="2">Belongs to the DNA repair metallo-beta-lactamase (DRMBL) family.</text>
</comment>
<dbReference type="Gene3D" id="3.40.50.12650">
    <property type="match status" value="1"/>
</dbReference>
<evidence type="ECO:0000256" key="5">
    <source>
        <dbReference type="ARBA" id="ARBA00022763"/>
    </source>
</evidence>
<dbReference type="InterPro" id="IPR011084">
    <property type="entry name" value="DRMBL"/>
</dbReference>
<dbReference type="InterPro" id="IPR036866">
    <property type="entry name" value="RibonucZ/Hydroxyglut_hydro"/>
</dbReference>
<gene>
    <name evidence="15" type="ORF">CcCBS67573_g00702</name>
</gene>
<dbReference type="GO" id="GO:0035312">
    <property type="term" value="F:5'-3' DNA exonuclease activity"/>
    <property type="evidence" value="ECO:0007669"/>
    <property type="project" value="TreeGrafter"/>
</dbReference>
<evidence type="ECO:0000259" key="14">
    <source>
        <dbReference type="Pfam" id="PF07522"/>
    </source>
</evidence>
<sequence length="940" mass="102668">MSTFDGNIREIPYIRVDNFGSTRGESLFFLSHLHQDHMKGLEMNKTSLRPIYCSEVTARAFPVVHAGRYSHWRQNLKPLAMFESVQISLPNADSLTVTLLPANHCAGSCMFLFEYQSSRVLYTGDLRSDAALIHDLTKTTDAFSSTFGSNKRIDTLYMDTTFCDPRLANFPSKQQSIQALLSAISKRSKTARFSFQFLSLGHEEIIAALSRAFDTQIHVSKEQYEIYKSYSTLESLTPPDIDMMPFITCSTEESSKARFHMRCDCWKRDPTMVRVKATSMGPLVTVPNRQSNHLRIRMGAAFTETAFESNDETMLICEDAPLFIHVFYSMHSSYMELRNLVSVLEPASVHACVLDPSSMFNNAHTLTAFDDLLTPHRATPLSKAWSNLKNKAASNLPRSRSVAEMLLEELNAGQADSGSIEKLDVLTQSLDEGGDVLNEKVFEEEDTLPLSDSKPSTLPLENDSEAAEQQNGNETKCSPAHVSQSDTYSFSRPPYRGADHCTIETGMEKISTSIEQILKSVSNTSSAASLGNGVSDNPSKQQSNTSNSLDTEATSPFSSPIFTASTPAFHSPILNDQSQLFTAKCNNDKRTSFRGKQQPTAIAIRDETILVASSEYDGSDDEFIESSQPAHSDVEGSAKDFTSPASSLIFKLPSSALSRVRNSIESSPIQISDSVEHVESSTGSVGHHCSISLNTISCSDSMHHVNESDDILDEGLQLCSFDPEGGATSCQPLSQNSSAQRSCDSDEIAANSIPNSPLLRHQAASENPSPLASPIFQAPVRLKKNPLSNISNTSTSGQTSCVEVIDLTVSDSEPEKSAVIVISDSPAKAPPAPPHVVEKSRVPVASLKRKRSSCSSAASNRISKPRKTGSKDVEEEDNWLSALSRSRRPSFLEGVHGNASNGDLNVGNDMVKDMQALVEAGGMFVLSCTNPFKREESASL</sequence>
<feature type="compositionally biased region" description="Polar residues" evidence="13">
    <location>
        <begin position="729"/>
        <end position="742"/>
    </location>
</feature>
<evidence type="ECO:0000256" key="12">
    <source>
        <dbReference type="ARBA" id="ARBA00042677"/>
    </source>
</evidence>
<feature type="region of interest" description="Disordered" evidence="13">
    <location>
        <begin position="526"/>
        <end position="559"/>
    </location>
</feature>
<evidence type="ECO:0000256" key="2">
    <source>
        <dbReference type="ARBA" id="ARBA00010304"/>
    </source>
</evidence>
<dbReference type="GO" id="GO:0000723">
    <property type="term" value="P:telomere maintenance"/>
    <property type="evidence" value="ECO:0007669"/>
    <property type="project" value="TreeGrafter"/>
</dbReference>
<keyword evidence="3" id="KW-0540">Nuclease</keyword>
<dbReference type="SUPFAM" id="SSF56281">
    <property type="entry name" value="Metallo-hydrolase/oxidoreductase"/>
    <property type="match status" value="1"/>
</dbReference>
<feature type="region of interest" description="Disordered" evidence="13">
    <location>
        <begin position="848"/>
        <end position="877"/>
    </location>
</feature>
<accession>A0A507FP43</accession>
<evidence type="ECO:0000313" key="15">
    <source>
        <dbReference type="EMBL" id="TPX78033.1"/>
    </source>
</evidence>
<proteinExistence type="inferred from homology"/>
<comment type="caution">
    <text evidence="15">The sequence shown here is derived from an EMBL/GenBank/DDBJ whole genome shotgun (WGS) entry which is preliminary data.</text>
</comment>
<dbReference type="Proteomes" id="UP000320333">
    <property type="component" value="Unassembled WGS sequence"/>
</dbReference>
<dbReference type="GO" id="GO:0004519">
    <property type="term" value="F:endonuclease activity"/>
    <property type="evidence" value="ECO:0007669"/>
    <property type="project" value="UniProtKB-KW"/>
</dbReference>
<evidence type="ECO:0000256" key="6">
    <source>
        <dbReference type="ARBA" id="ARBA00022801"/>
    </source>
</evidence>
<evidence type="ECO:0000256" key="9">
    <source>
        <dbReference type="ARBA" id="ARBA00023204"/>
    </source>
</evidence>
<dbReference type="GO" id="GO:0006310">
    <property type="term" value="P:DNA recombination"/>
    <property type="evidence" value="ECO:0007669"/>
    <property type="project" value="UniProtKB-KW"/>
</dbReference>
<keyword evidence="9" id="KW-0234">DNA repair</keyword>
<keyword evidence="16" id="KW-1185">Reference proteome</keyword>
<evidence type="ECO:0000256" key="11">
    <source>
        <dbReference type="ARBA" id="ARBA00039759"/>
    </source>
</evidence>
<evidence type="ECO:0000256" key="13">
    <source>
        <dbReference type="SAM" id="MobiDB-lite"/>
    </source>
</evidence>
<feature type="region of interest" description="Disordered" evidence="13">
    <location>
        <begin position="729"/>
        <end position="749"/>
    </location>
</feature>
<dbReference type="PANTHER" id="PTHR23240:SF8">
    <property type="entry name" value="PROTEIN ARTEMIS"/>
    <property type="match status" value="1"/>
</dbReference>
<reference evidence="15 16" key="1">
    <citation type="journal article" date="2019" name="Sci. Rep.">
        <title>Comparative genomics of chytrid fungi reveal insights into the obligate biotrophic and pathogenic lifestyle of Synchytrium endobioticum.</title>
        <authorList>
            <person name="van de Vossenberg B.T.L.H."/>
            <person name="Warris S."/>
            <person name="Nguyen H.D.T."/>
            <person name="van Gent-Pelzer M.P.E."/>
            <person name="Joly D.L."/>
            <person name="van de Geest H.C."/>
            <person name="Bonants P.J.M."/>
            <person name="Smith D.S."/>
            <person name="Levesque C.A."/>
            <person name="van der Lee T.A.J."/>
        </authorList>
    </citation>
    <scope>NUCLEOTIDE SEQUENCE [LARGE SCALE GENOMIC DNA]</scope>
    <source>
        <strain evidence="15 16">CBS 675.73</strain>
    </source>
</reference>
<feature type="region of interest" description="Disordered" evidence="13">
    <location>
        <begin position="617"/>
        <end position="639"/>
    </location>
</feature>
<keyword evidence="10" id="KW-0539">Nucleus</keyword>
<evidence type="ECO:0000256" key="1">
    <source>
        <dbReference type="ARBA" id="ARBA00004123"/>
    </source>
</evidence>
<evidence type="ECO:0000313" key="16">
    <source>
        <dbReference type="Proteomes" id="UP000320333"/>
    </source>
</evidence>
<organism evidence="15 16">
    <name type="scientific">Chytriomyces confervae</name>
    <dbReference type="NCBI Taxonomy" id="246404"/>
    <lineage>
        <taxon>Eukaryota</taxon>
        <taxon>Fungi</taxon>
        <taxon>Fungi incertae sedis</taxon>
        <taxon>Chytridiomycota</taxon>
        <taxon>Chytridiomycota incertae sedis</taxon>
        <taxon>Chytridiomycetes</taxon>
        <taxon>Chytridiales</taxon>
        <taxon>Chytriomycetaceae</taxon>
        <taxon>Chytriomyces</taxon>
    </lineage>
</organism>
<dbReference type="Pfam" id="PF07522">
    <property type="entry name" value="DRMBL"/>
    <property type="match status" value="1"/>
</dbReference>
<dbReference type="GO" id="GO:0003684">
    <property type="term" value="F:damaged DNA binding"/>
    <property type="evidence" value="ECO:0007669"/>
    <property type="project" value="TreeGrafter"/>
</dbReference>
<feature type="domain" description="DNA repair metallo-beta-lactamase" evidence="14">
    <location>
        <begin position="319"/>
        <end position="353"/>
    </location>
</feature>
<keyword evidence="8" id="KW-0233">DNA recombination</keyword>
<feature type="compositionally biased region" description="Polar residues" evidence="13">
    <location>
        <begin position="467"/>
        <end position="490"/>
    </location>
</feature>
<keyword evidence="4" id="KW-0255">Endonuclease</keyword>
<feature type="region of interest" description="Disordered" evidence="13">
    <location>
        <begin position="445"/>
        <end position="494"/>
    </location>
</feature>
<dbReference type="PANTHER" id="PTHR23240">
    <property type="entry name" value="DNA CROSS-LINK REPAIR PROTEIN PSO2/SNM1-RELATED"/>
    <property type="match status" value="1"/>
</dbReference>
<dbReference type="OrthoDB" id="2158429at2759"/>
<keyword evidence="5" id="KW-0227">DNA damage</keyword>
<dbReference type="GO" id="GO:0005634">
    <property type="term" value="C:nucleus"/>
    <property type="evidence" value="ECO:0007669"/>
    <property type="project" value="UniProtKB-SubCell"/>
</dbReference>
<evidence type="ECO:0000256" key="7">
    <source>
        <dbReference type="ARBA" id="ARBA00022839"/>
    </source>
</evidence>
<comment type="subcellular location">
    <subcellularLocation>
        <location evidence="1">Nucleus</location>
    </subcellularLocation>
</comment>
<evidence type="ECO:0000256" key="10">
    <source>
        <dbReference type="ARBA" id="ARBA00023242"/>
    </source>
</evidence>